<evidence type="ECO:0000259" key="2">
    <source>
        <dbReference type="PROSITE" id="PS00745"/>
    </source>
</evidence>
<dbReference type="SUPFAM" id="SSF75620">
    <property type="entry name" value="Release factor"/>
    <property type="match status" value="1"/>
</dbReference>
<dbReference type="Pfam" id="PF00472">
    <property type="entry name" value="RF-1"/>
    <property type="match status" value="1"/>
</dbReference>
<dbReference type="InterPro" id="IPR000352">
    <property type="entry name" value="Pep_chain_release_fac_I"/>
</dbReference>
<name>A0ABY2AIT9_9GAMM</name>
<keyword evidence="4" id="KW-1185">Reference proteome</keyword>
<dbReference type="Gene3D" id="3.30.70.1660">
    <property type="match status" value="1"/>
</dbReference>
<accession>A0ABY2AIT9</accession>
<protein>
    <submittedName>
        <fullName evidence="3">Peptide chain release factor H</fullName>
    </submittedName>
</protein>
<dbReference type="Gene3D" id="3.30.160.20">
    <property type="match status" value="1"/>
</dbReference>
<sequence length="205" mass="22429">MLILQLSAGQGPAECCLAVAKAYACLLKEADKHGLSVSVIESVEGTEKGTFASILLSIDGENERQFASQWQGVIQWICVSPYRPRHKRKNWFIGCELFASSNTAGDNKISYRACRASGPGGQHVNKTDSAIQATHIATGISVKVTSERSQHANKRLATQLIAYKLAKLADSAVAAKKQQQWQSHLTLERGNPVKLFKGSEFRLMK</sequence>
<proteinExistence type="inferred from homology"/>
<dbReference type="PANTHER" id="PTHR43116:SF3">
    <property type="entry name" value="CLASS I PEPTIDE CHAIN RELEASE FACTOR"/>
    <property type="match status" value="1"/>
</dbReference>
<comment type="caution">
    <text evidence="3">The sequence shown here is derived from an EMBL/GenBank/DDBJ whole genome shotgun (WGS) entry which is preliminary data.</text>
</comment>
<evidence type="ECO:0000256" key="1">
    <source>
        <dbReference type="ARBA" id="ARBA00010835"/>
    </source>
</evidence>
<dbReference type="EMBL" id="SJXE01000006">
    <property type="protein sequence ID" value="TCI02591.1"/>
    <property type="molecule type" value="Genomic_DNA"/>
</dbReference>
<dbReference type="InterPro" id="IPR017509">
    <property type="entry name" value="PrfH"/>
</dbReference>
<gene>
    <name evidence="3" type="ORF">EZV61_12365</name>
</gene>
<comment type="similarity">
    <text evidence="1">Belongs to the prokaryotic/mitochondrial release factor family.</text>
</comment>
<evidence type="ECO:0000313" key="4">
    <source>
        <dbReference type="Proteomes" id="UP000292554"/>
    </source>
</evidence>
<organism evidence="3 4">
    <name type="scientific">Corallincola luteus</name>
    <dbReference type="NCBI Taxonomy" id="1775177"/>
    <lineage>
        <taxon>Bacteria</taxon>
        <taxon>Pseudomonadati</taxon>
        <taxon>Pseudomonadota</taxon>
        <taxon>Gammaproteobacteria</taxon>
        <taxon>Alteromonadales</taxon>
        <taxon>Psychromonadaceae</taxon>
        <taxon>Corallincola</taxon>
    </lineage>
</organism>
<feature type="domain" description="Prokaryotic-type class I peptide chain release factors" evidence="2">
    <location>
        <begin position="115"/>
        <end position="131"/>
    </location>
</feature>
<evidence type="ECO:0000313" key="3">
    <source>
        <dbReference type="EMBL" id="TCI02591.1"/>
    </source>
</evidence>
<reference evidence="3 4" key="1">
    <citation type="submission" date="2019-02" db="EMBL/GenBank/DDBJ databases">
        <title>Corallincola luteus sp. nov., a marine bacterium isolated from surface sediment of Bohai Sea in China.</title>
        <authorList>
            <person name="Ren Q."/>
        </authorList>
    </citation>
    <scope>NUCLEOTIDE SEQUENCE [LARGE SCALE GENOMIC DNA]</scope>
    <source>
        <strain evidence="3 4">DASS28</strain>
    </source>
</reference>
<dbReference type="PANTHER" id="PTHR43116">
    <property type="entry name" value="PEPTIDE CHAIN RELEASE FACTOR 2"/>
    <property type="match status" value="1"/>
</dbReference>
<dbReference type="InterPro" id="IPR045853">
    <property type="entry name" value="Pep_chain_release_fac_I_sf"/>
</dbReference>
<dbReference type="RefSeq" id="WP_131415956.1">
    <property type="nucleotide sequence ID" value="NZ_SJXE01000006.1"/>
</dbReference>
<dbReference type="NCBIfam" id="TIGR03072">
    <property type="entry name" value="release_prfH"/>
    <property type="match status" value="1"/>
</dbReference>
<dbReference type="Proteomes" id="UP000292554">
    <property type="component" value="Unassembled WGS sequence"/>
</dbReference>
<dbReference type="PROSITE" id="PS00745">
    <property type="entry name" value="RF_PROK_I"/>
    <property type="match status" value="1"/>
</dbReference>